<name>A0A1V9EZY5_9BACT</name>
<feature type="transmembrane region" description="Helical" evidence="6">
    <location>
        <begin position="219"/>
        <end position="243"/>
    </location>
</feature>
<feature type="transmembrane region" description="Helical" evidence="6">
    <location>
        <begin position="249"/>
        <end position="273"/>
    </location>
</feature>
<dbReference type="RefSeq" id="WP_081169916.1">
    <property type="nucleotide sequence ID" value="NZ_LWBP01000217.1"/>
</dbReference>
<feature type="transmembrane region" description="Helical" evidence="6">
    <location>
        <begin position="184"/>
        <end position="207"/>
    </location>
</feature>
<dbReference type="STRING" id="550983.A4R26_29485"/>
<evidence type="ECO:0000256" key="2">
    <source>
        <dbReference type="ARBA" id="ARBA00022475"/>
    </source>
</evidence>
<dbReference type="EMBL" id="LWBP01000217">
    <property type="protein sequence ID" value="OQP51711.1"/>
    <property type="molecule type" value="Genomic_DNA"/>
</dbReference>
<keyword evidence="5 6" id="KW-0472">Membrane</keyword>
<evidence type="ECO:0000313" key="8">
    <source>
        <dbReference type="Proteomes" id="UP000192276"/>
    </source>
</evidence>
<evidence type="ECO:0000256" key="5">
    <source>
        <dbReference type="ARBA" id="ARBA00023136"/>
    </source>
</evidence>
<sequence length="311" mass="34802">MANNTTSIWRLPVFWKLLKNSFRRLQRNNPLRMAGATAFFTTFALPPILILIFQLFSIFFARKIVGRELRELLTATLGNEGAEQLRSTARGLRNLAQTWYMAAIGLLFLVFVATTLFKVIRGSLDDIWNIRLKRSEFVYDLKARARSLIIILMAGLLVLASAVIDVIKVFAGDYISKYWKTGGHFFTSAINEIAGVLVVTIWFVVLFKYLANGRPSWRATTAGGILTGMLFYIGKSVLTTLIGNGNIGLVYGAGAAIVLVLLFVFYSSFILYFGASFVKEFSLLTNDPIIPSPKAYLFEVQHVPDEEKARS</sequence>
<dbReference type="AlphaFoldDB" id="A0A1V9EZY5"/>
<evidence type="ECO:0000313" key="7">
    <source>
        <dbReference type="EMBL" id="OQP51711.1"/>
    </source>
</evidence>
<gene>
    <name evidence="7" type="ORF">A4R26_29485</name>
</gene>
<dbReference type="Proteomes" id="UP000192276">
    <property type="component" value="Unassembled WGS sequence"/>
</dbReference>
<feature type="transmembrane region" description="Helical" evidence="6">
    <location>
        <begin position="99"/>
        <end position="124"/>
    </location>
</feature>
<keyword evidence="3 6" id="KW-0812">Transmembrane</keyword>
<dbReference type="InterPro" id="IPR017039">
    <property type="entry name" value="Virul_fac_BrkB"/>
</dbReference>
<keyword evidence="4 6" id="KW-1133">Transmembrane helix</keyword>
<evidence type="ECO:0000256" key="4">
    <source>
        <dbReference type="ARBA" id="ARBA00022989"/>
    </source>
</evidence>
<accession>A0A1V9EZY5</accession>
<proteinExistence type="predicted"/>
<dbReference type="OrthoDB" id="9797028at2"/>
<keyword evidence="8" id="KW-1185">Reference proteome</keyword>
<feature type="transmembrane region" description="Helical" evidence="6">
    <location>
        <begin position="145"/>
        <end position="164"/>
    </location>
</feature>
<dbReference type="Pfam" id="PF03631">
    <property type="entry name" value="Virul_fac_BrkB"/>
    <property type="match status" value="1"/>
</dbReference>
<comment type="caution">
    <text evidence="7">The sequence shown here is derived from an EMBL/GenBank/DDBJ whole genome shotgun (WGS) entry which is preliminary data.</text>
</comment>
<protein>
    <submittedName>
        <fullName evidence="7">Uncharacterized protein</fullName>
    </submittedName>
</protein>
<reference evidence="8" key="1">
    <citation type="submission" date="2016-04" db="EMBL/GenBank/DDBJ databases">
        <authorList>
            <person name="Chen L."/>
            <person name="Zhuang W."/>
            <person name="Wang G."/>
        </authorList>
    </citation>
    <scope>NUCLEOTIDE SEQUENCE [LARGE SCALE GENOMIC DNA]</scope>
    <source>
        <strain evidence="8">208</strain>
    </source>
</reference>
<evidence type="ECO:0000256" key="6">
    <source>
        <dbReference type="SAM" id="Phobius"/>
    </source>
</evidence>
<feature type="transmembrane region" description="Helical" evidence="6">
    <location>
        <begin position="33"/>
        <end position="60"/>
    </location>
</feature>
<evidence type="ECO:0000256" key="1">
    <source>
        <dbReference type="ARBA" id="ARBA00004651"/>
    </source>
</evidence>
<comment type="subcellular location">
    <subcellularLocation>
        <location evidence="1">Cell membrane</location>
        <topology evidence="1">Multi-pass membrane protein</topology>
    </subcellularLocation>
</comment>
<dbReference type="PANTHER" id="PTHR30213">
    <property type="entry name" value="INNER MEMBRANE PROTEIN YHJD"/>
    <property type="match status" value="1"/>
</dbReference>
<dbReference type="PANTHER" id="PTHR30213:SF1">
    <property type="entry name" value="INNER MEMBRANE PROTEIN YHJD"/>
    <property type="match status" value="1"/>
</dbReference>
<dbReference type="PIRSF" id="PIRSF035875">
    <property type="entry name" value="RNase_BN"/>
    <property type="match status" value="1"/>
</dbReference>
<dbReference type="GO" id="GO:0005886">
    <property type="term" value="C:plasma membrane"/>
    <property type="evidence" value="ECO:0007669"/>
    <property type="project" value="UniProtKB-SubCell"/>
</dbReference>
<keyword evidence="2" id="KW-1003">Cell membrane</keyword>
<evidence type="ECO:0000256" key="3">
    <source>
        <dbReference type="ARBA" id="ARBA00022692"/>
    </source>
</evidence>
<organism evidence="7 8">
    <name type="scientific">Niastella populi</name>
    <dbReference type="NCBI Taxonomy" id="550983"/>
    <lineage>
        <taxon>Bacteria</taxon>
        <taxon>Pseudomonadati</taxon>
        <taxon>Bacteroidota</taxon>
        <taxon>Chitinophagia</taxon>
        <taxon>Chitinophagales</taxon>
        <taxon>Chitinophagaceae</taxon>
        <taxon>Niastella</taxon>
    </lineage>
</organism>